<keyword evidence="7" id="KW-1185">Reference proteome</keyword>
<sequence>MADRADAVRNRARLVEAAKRVFADPARPHGPEAVAREAGVGVGTLYRHFPTAEDLAAAVYEDDLARVADAAAELAAHLAPPDALRAWMDRFAERMAGKRAMIDALRSVLHGEGRVEQTRERLAAGVRIILDRGAADGSLLPDVDADDIVTALVGITVASPADPARAARLMDLLVRGVRAG</sequence>
<dbReference type="PROSITE" id="PS50977">
    <property type="entry name" value="HTH_TETR_2"/>
    <property type="match status" value="1"/>
</dbReference>
<keyword evidence="1" id="KW-0805">Transcription regulation</keyword>
<feature type="domain" description="HTH tetR-type" evidence="5">
    <location>
        <begin position="8"/>
        <end position="67"/>
    </location>
</feature>
<dbReference type="PANTHER" id="PTHR30055">
    <property type="entry name" value="HTH-TYPE TRANSCRIPTIONAL REGULATOR RUTR"/>
    <property type="match status" value="1"/>
</dbReference>
<dbReference type="EMBL" id="BSVB01000001">
    <property type="protein sequence ID" value="GMA96683.1"/>
    <property type="molecule type" value="Genomic_DNA"/>
</dbReference>
<gene>
    <name evidence="6" type="ORF">GCM10025881_35070</name>
</gene>
<evidence type="ECO:0000256" key="2">
    <source>
        <dbReference type="ARBA" id="ARBA00023125"/>
    </source>
</evidence>
<accession>A0ABQ6K8T9</accession>
<comment type="caution">
    <text evidence="6">The sequence shown here is derived from an EMBL/GenBank/DDBJ whole genome shotgun (WGS) entry which is preliminary data.</text>
</comment>
<proteinExistence type="predicted"/>
<dbReference type="Gene3D" id="1.10.357.10">
    <property type="entry name" value="Tetracycline Repressor, domain 2"/>
    <property type="match status" value="1"/>
</dbReference>
<dbReference type="InterPro" id="IPR050109">
    <property type="entry name" value="HTH-type_TetR-like_transc_reg"/>
</dbReference>
<feature type="DNA-binding region" description="H-T-H motif" evidence="4">
    <location>
        <begin position="30"/>
        <end position="49"/>
    </location>
</feature>
<dbReference type="Pfam" id="PF00440">
    <property type="entry name" value="TetR_N"/>
    <property type="match status" value="1"/>
</dbReference>
<dbReference type="InterPro" id="IPR009057">
    <property type="entry name" value="Homeodomain-like_sf"/>
</dbReference>
<keyword evidence="2 4" id="KW-0238">DNA-binding</keyword>
<name>A0ABQ6K8T9_9MICO</name>
<dbReference type="PRINTS" id="PR00455">
    <property type="entry name" value="HTHTETR"/>
</dbReference>
<keyword evidence="3" id="KW-0804">Transcription</keyword>
<reference evidence="7" key="1">
    <citation type="journal article" date="2019" name="Int. J. Syst. Evol. Microbiol.">
        <title>The Global Catalogue of Microorganisms (GCM) 10K type strain sequencing project: providing services to taxonomists for standard genome sequencing and annotation.</title>
        <authorList>
            <consortium name="The Broad Institute Genomics Platform"/>
            <consortium name="The Broad Institute Genome Sequencing Center for Infectious Disease"/>
            <person name="Wu L."/>
            <person name="Ma J."/>
        </authorList>
    </citation>
    <scope>NUCLEOTIDE SEQUENCE [LARGE SCALE GENOMIC DNA]</scope>
    <source>
        <strain evidence="7">NBRC 108894</strain>
    </source>
</reference>
<evidence type="ECO:0000313" key="6">
    <source>
        <dbReference type="EMBL" id="GMA96683.1"/>
    </source>
</evidence>
<evidence type="ECO:0000313" key="7">
    <source>
        <dbReference type="Proteomes" id="UP001157034"/>
    </source>
</evidence>
<dbReference type="Pfam" id="PF21597">
    <property type="entry name" value="TetR_C_43"/>
    <property type="match status" value="1"/>
</dbReference>
<organism evidence="6 7">
    <name type="scientific">Pseudolysinimonas kribbensis</name>
    <dbReference type="NCBI Taxonomy" id="433641"/>
    <lineage>
        <taxon>Bacteria</taxon>
        <taxon>Bacillati</taxon>
        <taxon>Actinomycetota</taxon>
        <taxon>Actinomycetes</taxon>
        <taxon>Micrococcales</taxon>
        <taxon>Microbacteriaceae</taxon>
        <taxon>Pseudolysinimonas</taxon>
    </lineage>
</organism>
<protein>
    <submittedName>
        <fullName evidence="6">TetR family transcriptional regulator</fullName>
    </submittedName>
</protein>
<dbReference type="InterPro" id="IPR049445">
    <property type="entry name" value="TetR_SbtR-like_C"/>
</dbReference>
<evidence type="ECO:0000259" key="5">
    <source>
        <dbReference type="PROSITE" id="PS50977"/>
    </source>
</evidence>
<evidence type="ECO:0000256" key="1">
    <source>
        <dbReference type="ARBA" id="ARBA00023015"/>
    </source>
</evidence>
<dbReference type="SUPFAM" id="SSF46689">
    <property type="entry name" value="Homeodomain-like"/>
    <property type="match status" value="1"/>
</dbReference>
<dbReference type="Proteomes" id="UP001157034">
    <property type="component" value="Unassembled WGS sequence"/>
</dbReference>
<dbReference type="SUPFAM" id="SSF48498">
    <property type="entry name" value="Tetracyclin repressor-like, C-terminal domain"/>
    <property type="match status" value="1"/>
</dbReference>
<dbReference type="InterPro" id="IPR001647">
    <property type="entry name" value="HTH_TetR"/>
</dbReference>
<dbReference type="RefSeq" id="WP_284255210.1">
    <property type="nucleotide sequence ID" value="NZ_BAAAQO010000004.1"/>
</dbReference>
<evidence type="ECO:0000256" key="4">
    <source>
        <dbReference type="PROSITE-ProRule" id="PRU00335"/>
    </source>
</evidence>
<dbReference type="PANTHER" id="PTHR30055:SF234">
    <property type="entry name" value="HTH-TYPE TRANSCRIPTIONAL REGULATOR BETI"/>
    <property type="match status" value="1"/>
</dbReference>
<evidence type="ECO:0000256" key="3">
    <source>
        <dbReference type="ARBA" id="ARBA00023163"/>
    </source>
</evidence>
<dbReference type="InterPro" id="IPR036271">
    <property type="entry name" value="Tet_transcr_reg_TetR-rel_C_sf"/>
</dbReference>